<evidence type="ECO:0000313" key="10">
    <source>
        <dbReference type="Proteomes" id="UP000294530"/>
    </source>
</evidence>
<dbReference type="PANTHER" id="PTHR46373">
    <property type="entry name" value="PROTEIN RKD4"/>
    <property type="match status" value="1"/>
</dbReference>
<evidence type="ECO:0000256" key="3">
    <source>
        <dbReference type="ARBA" id="ARBA00023054"/>
    </source>
</evidence>
<keyword evidence="10" id="KW-1185">Reference proteome</keyword>
<gene>
    <name evidence="9" type="ORF">CCR75_006298</name>
</gene>
<dbReference type="InterPro" id="IPR003035">
    <property type="entry name" value="RWP-RK_dom"/>
</dbReference>
<dbReference type="AlphaFoldDB" id="A0A976IFZ1"/>
<dbReference type="PROSITE" id="PS51519">
    <property type="entry name" value="RWP_RK"/>
    <property type="match status" value="1"/>
</dbReference>
<dbReference type="KEGG" id="blac:94350039"/>
<keyword evidence="5" id="KW-0804">Transcription</keyword>
<proteinExistence type="predicted"/>
<accession>A0A976IFZ1</accession>
<dbReference type="GeneID" id="94350039"/>
<evidence type="ECO:0000256" key="6">
    <source>
        <dbReference type="ARBA" id="ARBA00023242"/>
    </source>
</evidence>
<organism evidence="9 10">
    <name type="scientific">Bremia lactucae</name>
    <name type="common">Lettuce downy mildew</name>
    <dbReference type="NCBI Taxonomy" id="4779"/>
    <lineage>
        <taxon>Eukaryota</taxon>
        <taxon>Sar</taxon>
        <taxon>Stramenopiles</taxon>
        <taxon>Oomycota</taxon>
        <taxon>Peronosporomycetes</taxon>
        <taxon>Peronosporales</taxon>
        <taxon>Peronosporaceae</taxon>
        <taxon>Bremia</taxon>
    </lineage>
</organism>
<dbReference type="Pfam" id="PF02042">
    <property type="entry name" value="RWP-RK"/>
    <property type="match status" value="1"/>
</dbReference>
<name>A0A976IFZ1_BRELC</name>
<dbReference type="GO" id="GO:0003700">
    <property type="term" value="F:DNA-binding transcription factor activity"/>
    <property type="evidence" value="ECO:0007669"/>
    <property type="project" value="InterPro"/>
</dbReference>
<evidence type="ECO:0000313" key="9">
    <source>
        <dbReference type="EMBL" id="TDH70487.1"/>
    </source>
</evidence>
<feature type="region of interest" description="Disordered" evidence="7">
    <location>
        <begin position="450"/>
        <end position="469"/>
    </location>
</feature>
<comment type="function">
    <text evidence="1">Putative transcription factor.</text>
</comment>
<evidence type="ECO:0000256" key="5">
    <source>
        <dbReference type="ARBA" id="ARBA00023163"/>
    </source>
</evidence>
<dbReference type="InterPro" id="IPR044607">
    <property type="entry name" value="RKD-like"/>
</dbReference>
<keyword evidence="3" id="KW-0175">Coiled coil</keyword>
<feature type="compositionally biased region" description="Polar residues" evidence="7">
    <location>
        <begin position="459"/>
        <end position="469"/>
    </location>
</feature>
<feature type="region of interest" description="Disordered" evidence="7">
    <location>
        <begin position="376"/>
        <end position="410"/>
    </location>
</feature>
<evidence type="ECO:0000259" key="8">
    <source>
        <dbReference type="PROSITE" id="PS51519"/>
    </source>
</evidence>
<keyword evidence="6" id="KW-0539">Nucleus</keyword>
<keyword evidence="2" id="KW-0805">Transcription regulation</keyword>
<dbReference type="EMBL" id="SHOA02000014">
    <property type="protein sequence ID" value="TDH70487.1"/>
    <property type="molecule type" value="Genomic_DNA"/>
</dbReference>
<evidence type="ECO:0000256" key="1">
    <source>
        <dbReference type="ARBA" id="ARBA00004049"/>
    </source>
</evidence>
<dbReference type="RefSeq" id="XP_067819986.1">
    <property type="nucleotide sequence ID" value="XM_067964368.1"/>
</dbReference>
<comment type="caution">
    <text evidence="9">The sequence shown here is derived from an EMBL/GenBank/DDBJ whole genome shotgun (WGS) entry which is preliminary data.</text>
</comment>
<evidence type="ECO:0000256" key="2">
    <source>
        <dbReference type="ARBA" id="ARBA00023015"/>
    </source>
</evidence>
<protein>
    <recommendedName>
        <fullName evidence="8">RWP-RK domain-containing protein</fullName>
    </recommendedName>
</protein>
<dbReference type="GO" id="GO:0003677">
    <property type="term" value="F:DNA binding"/>
    <property type="evidence" value="ECO:0007669"/>
    <property type="project" value="UniProtKB-KW"/>
</dbReference>
<keyword evidence="4" id="KW-0238">DNA-binding</keyword>
<evidence type="ECO:0000256" key="7">
    <source>
        <dbReference type="SAM" id="MobiDB-lite"/>
    </source>
</evidence>
<dbReference type="OrthoDB" id="6270329at2759"/>
<sequence>MEQQCVPESRLGINSTASSSIMASFDDYRPISPAVRRWHDSTLEPLRMKPIRGSCLQVETSLSSNLNLMGTMVDDSILCNKPSDGLLVPSIMSPLILKDLQLLDSRFISDNWSYEAPQNMYALVTQSTNAIDSIATPYLPLQPQLEPPVEHLLPYLISPLHVPSFSSMGITGGAMPLVSTLMTTPDFTPTSSLSFSDMIPLEDPSLYLSDSPTNRQDHLLVSPMLPHSNSVKDLTLNELRPHFNKPMAVVAKELGVCITLMKKICRRNGLVRWPHRRIRSLVNRITSLQVLLTNAVSTDQTRLQMQIATLRAELSAVIQNPNKKSPKTLKETPKGIENVEIPSVLNKSLGQIDNMTSETTNDKVATKKEGGVTRTGIASKARNGARKRQSTFGFHAHQPPPITISRNDELPSCNRLRSHSVPERRIVKDRRYKRARDTNSSLIPVRPCTTRHRNGRRGSISSILNDIPE</sequence>
<dbReference type="Proteomes" id="UP000294530">
    <property type="component" value="Unassembled WGS sequence"/>
</dbReference>
<evidence type="ECO:0000256" key="4">
    <source>
        <dbReference type="ARBA" id="ARBA00023125"/>
    </source>
</evidence>
<reference evidence="9 10" key="1">
    <citation type="journal article" date="2021" name="Genome Biol.">
        <title>AFLAP: assembly-free linkage analysis pipeline using k-mers from genome sequencing data.</title>
        <authorList>
            <person name="Fletcher K."/>
            <person name="Zhang L."/>
            <person name="Gil J."/>
            <person name="Han R."/>
            <person name="Cavanaugh K."/>
            <person name="Michelmore R."/>
        </authorList>
    </citation>
    <scope>NUCLEOTIDE SEQUENCE [LARGE SCALE GENOMIC DNA]</scope>
    <source>
        <strain evidence="9 10">SF5</strain>
    </source>
</reference>
<dbReference type="PANTHER" id="PTHR46373:SF2">
    <property type="entry name" value="RWP-RK DOMAIN-CONTAINING PROTEIN"/>
    <property type="match status" value="1"/>
</dbReference>
<feature type="domain" description="RWP-RK" evidence="8">
    <location>
        <begin position="209"/>
        <end position="301"/>
    </location>
</feature>